<feature type="region of interest" description="Disordered" evidence="1">
    <location>
        <begin position="90"/>
        <end position="125"/>
    </location>
</feature>
<name>A0A9E7H0M8_9LILI</name>
<sequence>MTGQPPIVATGNQATGLAQWARQKLNNGNIEDVIDPKLRRGYDINSVWKAADVALRCTEHESRRRPTMTDVVMELKESFALESAYYRSEFPSTSNWNPHTETASERSQTGAFEVERFPRFTPSAR</sequence>
<proteinExistence type="predicted"/>
<dbReference type="AlphaFoldDB" id="A0A9E7H0M8"/>
<dbReference type="SUPFAM" id="SSF56112">
    <property type="entry name" value="Protein kinase-like (PK-like)"/>
    <property type="match status" value="1"/>
</dbReference>
<feature type="compositionally biased region" description="Polar residues" evidence="1">
    <location>
        <begin position="90"/>
        <end position="110"/>
    </location>
</feature>
<gene>
    <name evidence="2" type="ORF">MUK42_13128</name>
</gene>
<protein>
    <submittedName>
        <fullName evidence="2">STYKc</fullName>
    </submittedName>
</protein>
<keyword evidence="3" id="KW-1185">Reference proteome</keyword>
<evidence type="ECO:0000313" key="3">
    <source>
        <dbReference type="Proteomes" id="UP001055439"/>
    </source>
</evidence>
<dbReference type="Gene3D" id="1.10.510.10">
    <property type="entry name" value="Transferase(Phosphotransferase) domain 1"/>
    <property type="match status" value="1"/>
</dbReference>
<evidence type="ECO:0000313" key="2">
    <source>
        <dbReference type="EMBL" id="URE21677.1"/>
    </source>
</evidence>
<organism evidence="2 3">
    <name type="scientific">Musa troglodytarum</name>
    <name type="common">fe'i banana</name>
    <dbReference type="NCBI Taxonomy" id="320322"/>
    <lineage>
        <taxon>Eukaryota</taxon>
        <taxon>Viridiplantae</taxon>
        <taxon>Streptophyta</taxon>
        <taxon>Embryophyta</taxon>
        <taxon>Tracheophyta</taxon>
        <taxon>Spermatophyta</taxon>
        <taxon>Magnoliopsida</taxon>
        <taxon>Liliopsida</taxon>
        <taxon>Zingiberales</taxon>
        <taxon>Musaceae</taxon>
        <taxon>Musa</taxon>
    </lineage>
</organism>
<evidence type="ECO:0000256" key="1">
    <source>
        <dbReference type="SAM" id="MobiDB-lite"/>
    </source>
</evidence>
<dbReference type="PANTHER" id="PTHR45631:SF204">
    <property type="entry name" value="OS01G0810800 PROTEIN"/>
    <property type="match status" value="1"/>
</dbReference>
<reference evidence="2" key="1">
    <citation type="submission" date="2022-05" db="EMBL/GenBank/DDBJ databases">
        <title>The Musa troglodytarum L. genome provides insights into the mechanism of non-climacteric behaviour and enrichment of carotenoids.</title>
        <authorList>
            <person name="Wang J."/>
        </authorList>
    </citation>
    <scope>NUCLEOTIDE SEQUENCE</scope>
    <source>
        <tissue evidence="2">Leaf</tissue>
    </source>
</reference>
<dbReference type="Proteomes" id="UP001055439">
    <property type="component" value="Chromosome 7"/>
</dbReference>
<dbReference type="EMBL" id="CP097509">
    <property type="protein sequence ID" value="URE21677.1"/>
    <property type="molecule type" value="Genomic_DNA"/>
</dbReference>
<dbReference type="OrthoDB" id="683166at2759"/>
<dbReference type="PANTHER" id="PTHR45631">
    <property type="entry name" value="OS07G0107800 PROTEIN-RELATED"/>
    <property type="match status" value="1"/>
</dbReference>
<dbReference type="InterPro" id="IPR011009">
    <property type="entry name" value="Kinase-like_dom_sf"/>
</dbReference>
<accession>A0A9E7H0M8</accession>